<feature type="transmembrane region" description="Helical" evidence="13">
    <location>
        <begin position="107"/>
        <end position="131"/>
    </location>
</feature>
<dbReference type="GO" id="GO:0016020">
    <property type="term" value="C:membrane"/>
    <property type="evidence" value="ECO:0007669"/>
    <property type="project" value="UniProtKB-SubCell"/>
</dbReference>
<evidence type="ECO:0000256" key="1">
    <source>
        <dbReference type="ARBA" id="ARBA00004141"/>
    </source>
</evidence>
<keyword evidence="10 13" id="KW-0472">Membrane</keyword>
<keyword evidence="8 13" id="KW-1133">Transmembrane helix</keyword>
<feature type="transmembrane region" description="Helical" evidence="13">
    <location>
        <begin position="6"/>
        <end position="23"/>
    </location>
</feature>
<evidence type="ECO:0000256" key="9">
    <source>
        <dbReference type="ARBA" id="ARBA00023065"/>
    </source>
</evidence>
<evidence type="ECO:0000256" key="6">
    <source>
        <dbReference type="ARBA" id="ARBA00022826"/>
    </source>
</evidence>
<evidence type="ECO:0000256" key="10">
    <source>
        <dbReference type="ARBA" id="ARBA00023136"/>
    </source>
</evidence>
<evidence type="ECO:0000256" key="13">
    <source>
        <dbReference type="SAM" id="Phobius"/>
    </source>
</evidence>
<evidence type="ECO:0000313" key="14">
    <source>
        <dbReference type="EMBL" id="SEQ09029.1"/>
    </source>
</evidence>
<evidence type="ECO:0000256" key="2">
    <source>
        <dbReference type="ARBA" id="ARBA00006920"/>
    </source>
</evidence>
<dbReference type="RefSeq" id="WP_092495519.1">
    <property type="nucleotide sequence ID" value="NZ_FOFG01000002.1"/>
</dbReference>
<keyword evidence="5 13" id="KW-0812">Transmembrane</keyword>
<sequence length="196" mass="22102">MHSERLKAFTDGVLAVIITIMVLELKPPHGATPEALLELMPVFLSYVLSFIYVAIYWNNHHHFFTLAPKVNGTVLWCNLHLLFWISLIPFTTAWMGEHELQPWPTAVYGFVLLACAVAWALMQASIIRLQGPNSELREATGRDWKGKASPILYLIGIALAFVTPILADVIYAAVAGMWLIPDRRVQTVVQRKHQDD</sequence>
<dbReference type="PANTHER" id="PTHR31462">
    <property type="entry name" value="ENDOSOMAL/LYSOSOMAL POTASSIUM CHANNEL TMEM175"/>
    <property type="match status" value="1"/>
</dbReference>
<reference evidence="14 15" key="1">
    <citation type="submission" date="2016-10" db="EMBL/GenBank/DDBJ databases">
        <authorList>
            <person name="de Groot N.N."/>
        </authorList>
    </citation>
    <scope>NUCLEOTIDE SEQUENCE [LARGE SCALE GENOMIC DNA]</scope>
    <source>
        <strain evidence="14 15">A52C2</strain>
    </source>
</reference>
<comment type="catalytic activity">
    <reaction evidence="12">
        <text>K(+)(in) = K(+)(out)</text>
        <dbReference type="Rhea" id="RHEA:29463"/>
        <dbReference type="ChEBI" id="CHEBI:29103"/>
    </reaction>
</comment>
<dbReference type="EMBL" id="FOFG01000002">
    <property type="protein sequence ID" value="SEQ09029.1"/>
    <property type="molecule type" value="Genomic_DNA"/>
</dbReference>
<feature type="transmembrane region" description="Helical" evidence="13">
    <location>
        <begin position="73"/>
        <end position="95"/>
    </location>
</feature>
<dbReference type="PANTHER" id="PTHR31462:SF5">
    <property type="entry name" value="ENDOSOMAL_LYSOSOMAL PROTON CHANNEL TMEM175"/>
    <property type="match status" value="1"/>
</dbReference>
<keyword evidence="7" id="KW-0630">Potassium</keyword>
<feature type="transmembrane region" description="Helical" evidence="13">
    <location>
        <begin position="35"/>
        <end position="57"/>
    </location>
</feature>
<dbReference type="GO" id="GO:0015252">
    <property type="term" value="F:proton channel activity"/>
    <property type="evidence" value="ECO:0007669"/>
    <property type="project" value="InterPro"/>
</dbReference>
<evidence type="ECO:0000256" key="4">
    <source>
        <dbReference type="ARBA" id="ARBA00022538"/>
    </source>
</evidence>
<comment type="subcellular location">
    <subcellularLocation>
        <location evidence="1">Membrane</location>
        <topology evidence="1">Multi-pass membrane protein</topology>
    </subcellularLocation>
</comment>
<keyword evidence="3" id="KW-0813">Transport</keyword>
<evidence type="ECO:0000256" key="8">
    <source>
        <dbReference type="ARBA" id="ARBA00022989"/>
    </source>
</evidence>
<dbReference type="InterPro" id="IPR010617">
    <property type="entry name" value="TMEM175-like"/>
</dbReference>
<dbReference type="GO" id="GO:0005267">
    <property type="term" value="F:potassium channel activity"/>
    <property type="evidence" value="ECO:0007669"/>
    <property type="project" value="UniProtKB-KW"/>
</dbReference>
<keyword evidence="11" id="KW-0407">Ion channel</keyword>
<dbReference type="AlphaFoldDB" id="A0A1H9D6M1"/>
<proteinExistence type="inferred from homology"/>
<dbReference type="Pfam" id="PF06736">
    <property type="entry name" value="TMEM175"/>
    <property type="match status" value="1"/>
</dbReference>
<feature type="transmembrane region" description="Helical" evidence="13">
    <location>
        <begin position="151"/>
        <end position="174"/>
    </location>
</feature>
<keyword evidence="15" id="KW-1185">Reference proteome</keyword>
<organism evidence="14 15">
    <name type="scientific">Faunimonas pinastri</name>
    <dbReference type="NCBI Taxonomy" id="1855383"/>
    <lineage>
        <taxon>Bacteria</taxon>
        <taxon>Pseudomonadati</taxon>
        <taxon>Pseudomonadota</taxon>
        <taxon>Alphaproteobacteria</taxon>
        <taxon>Hyphomicrobiales</taxon>
        <taxon>Afifellaceae</taxon>
        <taxon>Faunimonas</taxon>
    </lineage>
</organism>
<keyword evidence="4" id="KW-0633">Potassium transport</keyword>
<dbReference type="OrthoDB" id="7626281at2"/>
<evidence type="ECO:0000256" key="11">
    <source>
        <dbReference type="ARBA" id="ARBA00023303"/>
    </source>
</evidence>
<evidence type="ECO:0000256" key="5">
    <source>
        <dbReference type="ARBA" id="ARBA00022692"/>
    </source>
</evidence>
<protein>
    <submittedName>
        <fullName evidence="14">Uncharacterized membrane protein</fullName>
    </submittedName>
</protein>
<evidence type="ECO:0000256" key="3">
    <source>
        <dbReference type="ARBA" id="ARBA00022448"/>
    </source>
</evidence>
<evidence type="ECO:0000313" key="15">
    <source>
        <dbReference type="Proteomes" id="UP000199647"/>
    </source>
</evidence>
<evidence type="ECO:0000256" key="12">
    <source>
        <dbReference type="ARBA" id="ARBA00034430"/>
    </source>
</evidence>
<keyword evidence="6" id="KW-0631">Potassium channel</keyword>
<gene>
    <name evidence="14" type="ORF">SAMN05216548_102365</name>
</gene>
<name>A0A1H9D6M1_9HYPH</name>
<accession>A0A1H9D6M1</accession>
<comment type="similarity">
    <text evidence="2">Belongs to the TMEM175 family.</text>
</comment>
<dbReference type="Proteomes" id="UP000199647">
    <property type="component" value="Unassembled WGS sequence"/>
</dbReference>
<keyword evidence="9" id="KW-0406">Ion transport</keyword>
<evidence type="ECO:0000256" key="7">
    <source>
        <dbReference type="ARBA" id="ARBA00022958"/>
    </source>
</evidence>